<dbReference type="InterPro" id="IPR002410">
    <property type="entry name" value="Peptidase_S33"/>
</dbReference>
<evidence type="ECO:0000259" key="3">
    <source>
        <dbReference type="Pfam" id="PF00561"/>
    </source>
</evidence>
<dbReference type="Gene3D" id="3.40.50.1820">
    <property type="entry name" value="alpha/beta hydrolase"/>
    <property type="match status" value="1"/>
</dbReference>
<dbReference type="PIRSF" id="PIRSF005539">
    <property type="entry name" value="Pept_S33_TRI_F1"/>
    <property type="match status" value="1"/>
</dbReference>
<dbReference type="InterPro" id="IPR050266">
    <property type="entry name" value="AB_hydrolase_sf"/>
</dbReference>
<gene>
    <name evidence="4" type="ORF">METZ01_LOCUS19563</name>
</gene>
<evidence type="ECO:0000256" key="1">
    <source>
        <dbReference type="ARBA" id="ARBA00010088"/>
    </source>
</evidence>
<dbReference type="GO" id="GO:0006508">
    <property type="term" value="P:proteolysis"/>
    <property type="evidence" value="ECO:0007669"/>
    <property type="project" value="InterPro"/>
</dbReference>
<dbReference type="SUPFAM" id="SSF53474">
    <property type="entry name" value="alpha/beta-Hydrolases"/>
    <property type="match status" value="1"/>
</dbReference>
<evidence type="ECO:0000313" key="4">
    <source>
        <dbReference type="EMBL" id="SUZ66709.1"/>
    </source>
</evidence>
<dbReference type="InterPro" id="IPR005945">
    <property type="entry name" value="Pro_imino_pep"/>
</dbReference>
<proteinExistence type="inferred from homology"/>
<sequence>MFNKFFQLSTIIIAFLLLNSCEVKNTDPVKIIKISTDHGEFNVWTKRTGNNPTKKVLLLHGGPGANHQYFKIFDSYFPNEDIEYYYYDQLGSTLSDNPQIDDLWTIEHYVEEVEQVRKSLGMNKDNFIILGHSWGGILGIEYALKYQENLKALIVSNMVPSVPDYNDYAKNVLALKLDPEVLKEIRSYEAVEDYTNETYLKLIHDNYYPEHVLRIPAEDWPEDVSNAFAELNFPIYLKMQGPSEFGIVGDASLKDWDVTSELNKLEIPFLSIGAEHDTMDPKQMEWMANEVQNGLYLHCPNGSHMAMWDDTENYFNGLIHFINNL</sequence>
<name>A0A381PKX9_9ZZZZ</name>
<dbReference type="AlphaFoldDB" id="A0A381PKX9"/>
<dbReference type="PANTHER" id="PTHR43798">
    <property type="entry name" value="MONOACYLGLYCEROL LIPASE"/>
    <property type="match status" value="1"/>
</dbReference>
<feature type="domain" description="AB hydrolase-1" evidence="3">
    <location>
        <begin position="56"/>
        <end position="310"/>
    </location>
</feature>
<dbReference type="Pfam" id="PF00561">
    <property type="entry name" value="Abhydrolase_1"/>
    <property type="match status" value="1"/>
</dbReference>
<dbReference type="GO" id="GO:0008233">
    <property type="term" value="F:peptidase activity"/>
    <property type="evidence" value="ECO:0007669"/>
    <property type="project" value="InterPro"/>
</dbReference>
<accession>A0A381PKX9</accession>
<keyword evidence="2" id="KW-0378">Hydrolase</keyword>
<dbReference type="EMBL" id="UINC01000992">
    <property type="protein sequence ID" value="SUZ66709.1"/>
    <property type="molecule type" value="Genomic_DNA"/>
</dbReference>
<dbReference type="InterPro" id="IPR000073">
    <property type="entry name" value="AB_hydrolase_1"/>
</dbReference>
<comment type="similarity">
    <text evidence="1">Belongs to the peptidase S33 family.</text>
</comment>
<organism evidence="4">
    <name type="scientific">marine metagenome</name>
    <dbReference type="NCBI Taxonomy" id="408172"/>
    <lineage>
        <taxon>unclassified sequences</taxon>
        <taxon>metagenomes</taxon>
        <taxon>ecological metagenomes</taxon>
    </lineage>
</organism>
<dbReference type="PANTHER" id="PTHR43798:SF33">
    <property type="entry name" value="HYDROLASE, PUTATIVE (AFU_ORTHOLOGUE AFUA_2G14860)-RELATED"/>
    <property type="match status" value="1"/>
</dbReference>
<dbReference type="NCBIfam" id="TIGR01250">
    <property type="entry name" value="pro_imino_pep_2"/>
    <property type="match status" value="1"/>
</dbReference>
<dbReference type="GO" id="GO:0016020">
    <property type="term" value="C:membrane"/>
    <property type="evidence" value="ECO:0007669"/>
    <property type="project" value="TreeGrafter"/>
</dbReference>
<reference evidence="4" key="1">
    <citation type="submission" date="2018-05" db="EMBL/GenBank/DDBJ databases">
        <authorList>
            <person name="Lanie J.A."/>
            <person name="Ng W.-L."/>
            <person name="Kazmierczak K.M."/>
            <person name="Andrzejewski T.M."/>
            <person name="Davidsen T.M."/>
            <person name="Wayne K.J."/>
            <person name="Tettelin H."/>
            <person name="Glass J.I."/>
            <person name="Rusch D."/>
            <person name="Podicherti R."/>
            <person name="Tsui H.-C.T."/>
            <person name="Winkler M.E."/>
        </authorList>
    </citation>
    <scope>NUCLEOTIDE SEQUENCE</scope>
</reference>
<protein>
    <recommendedName>
        <fullName evidence="3">AB hydrolase-1 domain-containing protein</fullName>
    </recommendedName>
</protein>
<evidence type="ECO:0000256" key="2">
    <source>
        <dbReference type="ARBA" id="ARBA00022801"/>
    </source>
</evidence>
<dbReference type="InterPro" id="IPR029058">
    <property type="entry name" value="AB_hydrolase_fold"/>
</dbReference>
<dbReference type="PRINTS" id="PR00793">
    <property type="entry name" value="PROAMNOPTASE"/>
</dbReference>